<sequence>MKIVAVFPESEANKNENQLLSTEKALGLQSFLEERHHELVIISDTATQLEPHLKDMSVVISSPFYPAYITKEIAAKAPNLKLAITAGVGSDHVDLDAALENHISVVEVTGSNVVSVAEHAVMNILILLRNFLEGHRQAVEGEWDLPKVGNHAHDIEGKTVGIFGFGRIGQLVAQRLKPFDVRLQHFDPLHQENILGSQFVPFEQLVETSDIITIHAPLTKQTDNLFDRDLMLKMKRGSYLVNTARGKIVDRDALKELLESDHLAGYAGDVWYPQPAPKDHPWRTMPKQAMTVHYSGMTLEAQMRIGEGVKDILTRFFEHRPFQTKDVIVEDGEIKSPSYRVK</sequence>
<evidence type="ECO:0000313" key="8">
    <source>
        <dbReference type="Proteomes" id="UP001597079"/>
    </source>
</evidence>
<accession>A0ABW4JII6</accession>
<evidence type="ECO:0000256" key="4">
    <source>
        <dbReference type="RuleBase" id="RU003719"/>
    </source>
</evidence>
<dbReference type="Pfam" id="PF00389">
    <property type="entry name" value="2-Hacid_dh"/>
    <property type="match status" value="1"/>
</dbReference>
<comment type="caution">
    <text evidence="7">The sequence shown here is derived from an EMBL/GenBank/DDBJ whole genome shotgun (WGS) entry which is preliminary data.</text>
</comment>
<gene>
    <name evidence="7" type="ORF">ACFSB2_13790</name>
</gene>
<evidence type="ECO:0000256" key="2">
    <source>
        <dbReference type="ARBA" id="ARBA00023002"/>
    </source>
</evidence>
<keyword evidence="8" id="KW-1185">Reference proteome</keyword>
<dbReference type="PROSITE" id="PS00065">
    <property type="entry name" value="D_2_HYDROXYACID_DH_1"/>
    <property type="match status" value="1"/>
</dbReference>
<keyword evidence="2 4" id="KW-0560">Oxidoreductase</keyword>
<dbReference type="EMBL" id="JBHUCX010000035">
    <property type="protein sequence ID" value="MFD1675769.1"/>
    <property type="molecule type" value="Genomic_DNA"/>
</dbReference>
<evidence type="ECO:0000256" key="3">
    <source>
        <dbReference type="ARBA" id="ARBA00023027"/>
    </source>
</evidence>
<dbReference type="PROSITE" id="PS00671">
    <property type="entry name" value="D_2_HYDROXYACID_DH_3"/>
    <property type="match status" value="1"/>
</dbReference>
<dbReference type="NCBIfam" id="NF005750">
    <property type="entry name" value="PRK07574.1"/>
    <property type="match status" value="1"/>
</dbReference>
<evidence type="ECO:0000256" key="1">
    <source>
        <dbReference type="ARBA" id="ARBA00005854"/>
    </source>
</evidence>
<dbReference type="PANTHER" id="PTHR42938:SF9">
    <property type="entry name" value="FORMATE DEHYDROGENASE 1"/>
    <property type="match status" value="1"/>
</dbReference>
<dbReference type="Pfam" id="PF02826">
    <property type="entry name" value="2-Hacid_dh_C"/>
    <property type="match status" value="1"/>
</dbReference>
<reference evidence="8" key="1">
    <citation type="journal article" date="2019" name="Int. J. Syst. Evol. Microbiol.">
        <title>The Global Catalogue of Microorganisms (GCM) 10K type strain sequencing project: providing services to taxonomists for standard genome sequencing and annotation.</title>
        <authorList>
            <consortium name="The Broad Institute Genomics Platform"/>
            <consortium name="The Broad Institute Genome Sequencing Center for Infectious Disease"/>
            <person name="Wu L."/>
            <person name="Ma J."/>
        </authorList>
    </citation>
    <scope>NUCLEOTIDE SEQUENCE [LARGE SCALE GENOMIC DNA]</scope>
    <source>
        <strain evidence="8">CGMCC 1.12286</strain>
    </source>
</reference>
<organism evidence="7 8">
    <name type="scientific">Alicyclobacillus fodiniaquatilis</name>
    <dbReference type="NCBI Taxonomy" id="1661150"/>
    <lineage>
        <taxon>Bacteria</taxon>
        <taxon>Bacillati</taxon>
        <taxon>Bacillota</taxon>
        <taxon>Bacilli</taxon>
        <taxon>Bacillales</taxon>
        <taxon>Alicyclobacillaceae</taxon>
        <taxon>Alicyclobacillus</taxon>
    </lineage>
</organism>
<feature type="domain" description="D-isomer specific 2-hydroxyacid dehydrogenase NAD-binding" evidence="6">
    <location>
        <begin position="122"/>
        <end position="294"/>
    </location>
</feature>
<dbReference type="InterPro" id="IPR036291">
    <property type="entry name" value="NAD(P)-bd_dom_sf"/>
</dbReference>
<dbReference type="InterPro" id="IPR006140">
    <property type="entry name" value="D-isomer_DH_NAD-bd"/>
</dbReference>
<comment type="similarity">
    <text evidence="1 4">Belongs to the D-isomer specific 2-hydroxyacid dehydrogenase family.</text>
</comment>
<proteinExistence type="inferred from homology"/>
<dbReference type="InterPro" id="IPR006139">
    <property type="entry name" value="D-isomer_2_OHA_DH_cat_dom"/>
</dbReference>
<dbReference type="SUPFAM" id="SSF52283">
    <property type="entry name" value="Formate/glycerate dehydrogenase catalytic domain-like"/>
    <property type="match status" value="1"/>
</dbReference>
<evidence type="ECO:0000259" key="5">
    <source>
        <dbReference type="Pfam" id="PF00389"/>
    </source>
</evidence>
<feature type="domain" description="D-isomer specific 2-hydroxyacid dehydrogenase catalytic" evidence="5">
    <location>
        <begin position="30"/>
        <end position="321"/>
    </location>
</feature>
<dbReference type="PANTHER" id="PTHR42938">
    <property type="entry name" value="FORMATE DEHYDROGENASE 1"/>
    <property type="match status" value="1"/>
</dbReference>
<name>A0ABW4JII6_9BACL</name>
<keyword evidence="3" id="KW-0520">NAD</keyword>
<dbReference type="SUPFAM" id="SSF51735">
    <property type="entry name" value="NAD(P)-binding Rossmann-fold domains"/>
    <property type="match status" value="1"/>
</dbReference>
<evidence type="ECO:0000259" key="6">
    <source>
        <dbReference type="Pfam" id="PF02826"/>
    </source>
</evidence>
<dbReference type="PROSITE" id="PS00670">
    <property type="entry name" value="D_2_HYDROXYACID_DH_2"/>
    <property type="match status" value="1"/>
</dbReference>
<dbReference type="InterPro" id="IPR029753">
    <property type="entry name" value="D-isomer_DH_CS"/>
</dbReference>
<dbReference type="Proteomes" id="UP001597079">
    <property type="component" value="Unassembled WGS sequence"/>
</dbReference>
<protein>
    <submittedName>
        <fullName evidence="7">NAD-dependent formate dehydrogenase</fullName>
    </submittedName>
</protein>
<evidence type="ECO:0000313" key="7">
    <source>
        <dbReference type="EMBL" id="MFD1675769.1"/>
    </source>
</evidence>
<dbReference type="Gene3D" id="3.40.50.720">
    <property type="entry name" value="NAD(P)-binding Rossmann-like Domain"/>
    <property type="match status" value="2"/>
</dbReference>
<dbReference type="RefSeq" id="WP_377943651.1">
    <property type="nucleotide sequence ID" value="NZ_JBHUCX010000035.1"/>
</dbReference>
<dbReference type="InterPro" id="IPR029752">
    <property type="entry name" value="D-isomer_DH_CS1"/>
</dbReference>